<feature type="transmembrane region" description="Helical" evidence="1">
    <location>
        <begin position="44"/>
        <end position="69"/>
    </location>
</feature>
<organism evidence="2 3">
    <name type="scientific">Noviluteimonas caseinilytica</name>
    <dbReference type="NCBI Taxonomy" id="2675101"/>
    <lineage>
        <taxon>Bacteria</taxon>
        <taxon>Pseudomonadati</taxon>
        <taxon>Pseudomonadota</taxon>
        <taxon>Gammaproteobacteria</taxon>
        <taxon>Lysobacterales</taxon>
        <taxon>Lysobacteraceae</taxon>
        <taxon>Noviluteimonas</taxon>
    </lineage>
</organism>
<reference evidence="2 3" key="1">
    <citation type="submission" date="2021-03" db="EMBL/GenBank/DDBJ databases">
        <title>Complete Genome Sequences of Two Lysobacter Strains Isolated from Sea Water (Lysobacter caseinilyticus) and Soil (Lysobacter helvus) in South Korea.</title>
        <authorList>
            <person name="Watanabe Y."/>
            <person name="Arakawa K."/>
        </authorList>
    </citation>
    <scope>NUCLEOTIDE SEQUENCE [LARGE SCALE GENOMIC DNA]</scope>
    <source>
        <strain evidence="2 3">KVB24</strain>
    </source>
</reference>
<protein>
    <recommendedName>
        <fullName evidence="4">Transmembrane protein</fullName>
    </recommendedName>
</protein>
<evidence type="ECO:0000313" key="2">
    <source>
        <dbReference type="EMBL" id="BCT94071.1"/>
    </source>
</evidence>
<dbReference type="Proteomes" id="UP000681317">
    <property type="component" value="Chromosome"/>
</dbReference>
<proteinExistence type="predicted"/>
<keyword evidence="1" id="KW-1133">Transmembrane helix</keyword>
<sequence length="110" mass="11675">MRDRLWPDFLLSASVLPMVALASFGTWFLFVANEAQRAGWGGAGAMFVAAMALYPLALVLQVGAVVLLFKQARRGDPEPGGTTRALIGAAFLSLALPVLVFLAYALRGAH</sequence>
<evidence type="ECO:0000256" key="1">
    <source>
        <dbReference type="SAM" id="Phobius"/>
    </source>
</evidence>
<accession>A0ABM7Q9L6</accession>
<feature type="transmembrane region" description="Helical" evidence="1">
    <location>
        <begin position="9"/>
        <end position="32"/>
    </location>
</feature>
<gene>
    <name evidence="2" type="ORF">LYSCAS_30950</name>
</gene>
<feature type="transmembrane region" description="Helical" evidence="1">
    <location>
        <begin position="81"/>
        <end position="106"/>
    </location>
</feature>
<keyword evidence="3" id="KW-1185">Reference proteome</keyword>
<keyword evidence="1" id="KW-0812">Transmembrane</keyword>
<keyword evidence="1" id="KW-0472">Membrane</keyword>
<evidence type="ECO:0000313" key="3">
    <source>
        <dbReference type="Proteomes" id="UP000681317"/>
    </source>
</evidence>
<dbReference type="RefSeq" id="WP_213434964.1">
    <property type="nucleotide sequence ID" value="NZ_AP024545.1"/>
</dbReference>
<evidence type="ECO:0008006" key="4">
    <source>
        <dbReference type="Google" id="ProtNLM"/>
    </source>
</evidence>
<name>A0ABM7Q9L6_9GAMM</name>
<dbReference type="EMBL" id="AP024545">
    <property type="protein sequence ID" value="BCT94071.1"/>
    <property type="molecule type" value="Genomic_DNA"/>
</dbReference>